<dbReference type="RefSeq" id="WP_262567686.1">
    <property type="nucleotide sequence ID" value="NZ_JAPFCC010000001.1"/>
</dbReference>
<evidence type="ECO:0000313" key="1">
    <source>
        <dbReference type="EMBL" id="MCW7552763.1"/>
    </source>
</evidence>
<gene>
    <name evidence="1" type="ORF">NX722_08930</name>
</gene>
<name>A0ABT3MUK9_9GAMM</name>
<accession>A0ABT3MUK9</accession>
<reference evidence="1 2" key="1">
    <citation type="submission" date="2022-10" db="EMBL/GenBank/DDBJ databases">
        <title>High-quality genome sequences of two octocoral-associated bacteria, Endozoicomonas euniceicola EF212 and Endozoicomonas gorgoniicola PS125.</title>
        <authorList>
            <person name="Chiou Y.-J."/>
            <person name="Chen Y.-H."/>
        </authorList>
    </citation>
    <scope>NUCLEOTIDE SEQUENCE [LARGE SCALE GENOMIC DNA]</scope>
    <source>
        <strain evidence="1 2">PS125</strain>
    </source>
</reference>
<organism evidence="1 2">
    <name type="scientific">Endozoicomonas gorgoniicola</name>
    <dbReference type="NCBI Taxonomy" id="1234144"/>
    <lineage>
        <taxon>Bacteria</taxon>
        <taxon>Pseudomonadati</taxon>
        <taxon>Pseudomonadota</taxon>
        <taxon>Gammaproteobacteria</taxon>
        <taxon>Oceanospirillales</taxon>
        <taxon>Endozoicomonadaceae</taxon>
        <taxon>Endozoicomonas</taxon>
    </lineage>
</organism>
<comment type="caution">
    <text evidence="1">The sequence shown here is derived from an EMBL/GenBank/DDBJ whole genome shotgun (WGS) entry which is preliminary data.</text>
</comment>
<sequence>MATTNIWQQFKSLPPEGGRTVITITTNNGNGTSTVTLWDGTVVIVKGKTVGVGQKAFVQGGEVEGAAPELGQYEADV</sequence>
<keyword evidence="2" id="KW-1185">Reference proteome</keyword>
<protein>
    <submittedName>
        <fullName evidence="1">Uncharacterized protein</fullName>
    </submittedName>
</protein>
<dbReference type="Proteomes" id="UP001209854">
    <property type="component" value="Unassembled WGS sequence"/>
</dbReference>
<proteinExistence type="predicted"/>
<evidence type="ECO:0000313" key="2">
    <source>
        <dbReference type="Proteomes" id="UP001209854"/>
    </source>
</evidence>
<dbReference type="EMBL" id="JAPFCC010000001">
    <property type="protein sequence ID" value="MCW7552763.1"/>
    <property type="molecule type" value="Genomic_DNA"/>
</dbReference>